<dbReference type="GO" id="GO:0000956">
    <property type="term" value="P:nuclear-transcribed mRNA catabolic process"/>
    <property type="evidence" value="ECO:0007669"/>
    <property type="project" value="TreeGrafter"/>
</dbReference>
<organism evidence="4 5">
    <name type="scientific">Fasciolopsis buskii</name>
    <dbReference type="NCBI Taxonomy" id="27845"/>
    <lineage>
        <taxon>Eukaryota</taxon>
        <taxon>Metazoa</taxon>
        <taxon>Spiralia</taxon>
        <taxon>Lophotrochozoa</taxon>
        <taxon>Platyhelminthes</taxon>
        <taxon>Trematoda</taxon>
        <taxon>Digenea</taxon>
        <taxon>Plagiorchiida</taxon>
        <taxon>Echinostomata</taxon>
        <taxon>Echinostomatoidea</taxon>
        <taxon>Fasciolidae</taxon>
        <taxon>Fasciolopsis</taxon>
    </lineage>
</organism>
<dbReference type="EMBL" id="LUCM01000082">
    <property type="protein sequence ID" value="KAA0201134.1"/>
    <property type="molecule type" value="Genomic_DNA"/>
</dbReference>
<reference evidence="4" key="1">
    <citation type="submission" date="2019-05" db="EMBL/GenBank/DDBJ databases">
        <title>Annotation for the trematode Fasciolopsis buski.</title>
        <authorList>
            <person name="Choi Y.-J."/>
        </authorList>
    </citation>
    <scope>NUCLEOTIDE SEQUENCE</scope>
    <source>
        <strain evidence="4">HT</strain>
        <tissue evidence="4">Whole worm</tissue>
    </source>
</reference>
<dbReference type="GO" id="GO:0003723">
    <property type="term" value="F:RNA binding"/>
    <property type="evidence" value="ECO:0007669"/>
    <property type="project" value="TreeGrafter"/>
</dbReference>
<evidence type="ECO:0000259" key="2">
    <source>
        <dbReference type="Pfam" id="PF17846"/>
    </source>
</evidence>
<dbReference type="Pfam" id="PF17846">
    <property type="entry name" value="XRN_M"/>
    <property type="match status" value="1"/>
</dbReference>
<dbReference type="InterPro" id="IPR041412">
    <property type="entry name" value="Xrn1_helical"/>
</dbReference>
<dbReference type="OrthoDB" id="6282719at2759"/>
<dbReference type="Gene3D" id="1.25.40.1050">
    <property type="match status" value="1"/>
</dbReference>
<dbReference type="Proteomes" id="UP000728185">
    <property type="component" value="Unassembled WGS sequence"/>
</dbReference>
<feature type="compositionally biased region" description="Polar residues" evidence="1">
    <location>
        <begin position="767"/>
        <end position="782"/>
    </location>
</feature>
<comment type="caution">
    <text evidence="4">The sequence shown here is derived from an EMBL/GenBank/DDBJ whole genome shotgun (WGS) entry which is preliminary data.</text>
</comment>
<proteinExistence type="predicted"/>
<dbReference type="AlphaFoldDB" id="A0A8E0S715"/>
<dbReference type="InterPro" id="IPR027073">
    <property type="entry name" value="5_3_exoribonuclease"/>
</dbReference>
<dbReference type="InterPro" id="IPR040992">
    <property type="entry name" value="XRN1_D1"/>
</dbReference>
<dbReference type="GO" id="GO:0005634">
    <property type="term" value="C:nucleus"/>
    <property type="evidence" value="ECO:0007669"/>
    <property type="project" value="TreeGrafter"/>
</dbReference>
<dbReference type="InterPro" id="IPR047007">
    <property type="entry name" value="XRN1_D1_sf"/>
</dbReference>
<keyword evidence="5" id="KW-1185">Reference proteome</keyword>
<feature type="domain" description="5'-3' exoribonuclease 1 D1" evidence="3">
    <location>
        <begin position="406"/>
        <end position="469"/>
    </location>
</feature>
<accession>A0A8E0S715</accession>
<dbReference type="PANTHER" id="PTHR12341:SF7">
    <property type="entry name" value="5'-3' EXORIBONUCLEASE 1"/>
    <property type="match status" value="1"/>
</dbReference>
<name>A0A8E0S715_9TREM</name>
<dbReference type="Gene3D" id="2.170.260.40">
    <property type="match status" value="1"/>
</dbReference>
<protein>
    <submittedName>
        <fullName evidence="4">Uncharacterized protein</fullName>
    </submittedName>
</protein>
<dbReference type="PANTHER" id="PTHR12341">
    <property type="entry name" value="5'-&gt;3' EXORIBONUCLEASE"/>
    <property type="match status" value="1"/>
</dbReference>
<evidence type="ECO:0000259" key="3">
    <source>
        <dbReference type="Pfam" id="PF18332"/>
    </source>
</evidence>
<feature type="domain" description="Xrn1 helical" evidence="2">
    <location>
        <begin position="102"/>
        <end position="368"/>
    </location>
</feature>
<dbReference type="Pfam" id="PF18332">
    <property type="entry name" value="XRN1_D1"/>
    <property type="match status" value="1"/>
</dbReference>
<evidence type="ECO:0000313" key="4">
    <source>
        <dbReference type="EMBL" id="KAA0201134.1"/>
    </source>
</evidence>
<sequence length="974" mass="110314">MPFCITYLSLLREYINLEFRDLEFEQSWFEEREADHRWMRGKRGEHLANELQKLEELSTSRIKPPIPTVNRDKTTTVSMTNELSSDLSQLAALTNLFGSDCANMFEAGYLDETTELVEEGVLSTTMPHNNQLDTQLNQSSLKTDEAGFPLDDGGTDQETFDDEDELIYKMHRRDYYWTKLGIQIDSESVDNAVCLLPLVRDYVRMLQWILCYYFLKVPDWRLFYAYHYSPFAYDLMLYTKRFTSADCCGDDLDWAGFDTTSEPVLPFVQQLMIMPADGAYIVPSAYRTLMTSPLSPLAEFFPEEFSTDINGKIASWEAVVLIPFIDEKRLLDAMLPMNAALTEQERQRNKHKSHFIYPAYRSRNFEAVKPNPLKIKHSFYRDRVLQSRAAMEKLQHDPDRAICPDFPSLHRLPFTAELRRIPVHIFEQPSKSESMTLVINRPARLASLGNLEECAKRILGKPTSVRWPHPAIVMPVRLMTRNEIWELEDFNISPILSAHCAPLRYRRIGVQSAGETEVKTSGEVLWVDERLDELERHMSTRYAIVYGHATSEEPVGPVLVFSRKLDGWSTKQKSSTIQSGRFCLVPVFSKSKATNGDQLLLTESESDSSWFRSAPKTRGFGKKASVPALRVAPAYGTSDDLIIDLLDLALERPLPVLAFNRVTVSWNLAHAFGLCTLFTPGQVVISLALSTHGSTGEVVGIDRRRNIVSVRFYTNVGGSVDISRLRKQVQNTGSSCVLLTTSMADQLGLPHVAVARMTGTVLVTLSQSGKGNSSRLPTNKTGSPKLDNKSQQIWNIGLNLRRNKTRSQLGENCSDSLLRMHELPYRSQDSAEEWQVLREELDAVSEFLEKSGCRTAPLVASSGTYVDEDHVQKLRNRLLSSAIEVEKNSDEKPTVSLRFSPLHRAEWSLLATVPCNPFSLFVVSLSKLHQSPNTSFALNWPGFVLISLGHLVFTLYPVADYSHSPIGYRYFSAM</sequence>
<evidence type="ECO:0000256" key="1">
    <source>
        <dbReference type="SAM" id="MobiDB-lite"/>
    </source>
</evidence>
<dbReference type="GO" id="GO:0016075">
    <property type="term" value="P:rRNA catabolic process"/>
    <property type="evidence" value="ECO:0007669"/>
    <property type="project" value="TreeGrafter"/>
</dbReference>
<evidence type="ECO:0000313" key="5">
    <source>
        <dbReference type="Proteomes" id="UP000728185"/>
    </source>
</evidence>
<feature type="region of interest" description="Disordered" evidence="1">
    <location>
        <begin position="767"/>
        <end position="788"/>
    </location>
</feature>
<gene>
    <name evidence="4" type="ORF">FBUS_09392</name>
</gene>
<dbReference type="GO" id="GO:0004534">
    <property type="term" value="F:5'-3' RNA exonuclease activity"/>
    <property type="evidence" value="ECO:0007669"/>
    <property type="project" value="TreeGrafter"/>
</dbReference>